<evidence type="ECO:0000256" key="5">
    <source>
        <dbReference type="ARBA" id="ARBA00022763"/>
    </source>
</evidence>
<dbReference type="PANTHER" id="PTHR23273">
    <property type="entry name" value="REPLICATION FACTOR A 1, RFA1"/>
    <property type="match status" value="1"/>
</dbReference>
<dbReference type="FunFam" id="2.40.50.140:FF:000064">
    <property type="entry name" value="Replication protein A subunit"/>
    <property type="match status" value="1"/>
</dbReference>
<dbReference type="GO" id="GO:0005662">
    <property type="term" value="C:DNA replication factor A complex"/>
    <property type="evidence" value="ECO:0007669"/>
    <property type="project" value="TreeGrafter"/>
</dbReference>
<evidence type="ECO:0000256" key="14">
    <source>
        <dbReference type="SAM" id="MobiDB-lite"/>
    </source>
</evidence>
<dbReference type="Pfam" id="PF08646">
    <property type="entry name" value="Rep_fac-A_C"/>
    <property type="match status" value="1"/>
</dbReference>
<dbReference type="InterPro" id="IPR004365">
    <property type="entry name" value="NA-bd_OB_tRNA"/>
</dbReference>
<dbReference type="FunFam" id="2.40.50.140:FF:000090">
    <property type="entry name" value="Replication protein A subunit"/>
    <property type="match status" value="1"/>
</dbReference>
<evidence type="ECO:0000256" key="13">
    <source>
        <dbReference type="RuleBase" id="RU364130"/>
    </source>
</evidence>
<evidence type="ECO:0000256" key="1">
    <source>
        <dbReference type="ARBA" id="ARBA00004123"/>
    </source>
</evidence>
<accession>A0AAW1K903</accession>
<evidence type="ECO:0000256" key="8">
    <source>
        <dbReference type="ARBA" id="ARBA00023125"/>
    </source>
</evidence>
<dbReference type="InterPro" id="IPR007199">
    <property type="entry name" value="Rep_factor-A_N"/>
</dbReference>
<dbReference type="PROSITE" id="PS50158">
    <property type="entry name" value="ZF_CCHC"/>
    <property type="match status" value="2"/>
</dbReference>
<evidence type="ECO:0000256" key="9">
    <source>
        <dbReference type="ARBA" id="ARBA00023172"/>
    </source>
</evidence>
<comment type="caution">
    <text evidence="16">The sequence shown here is derived from an EMBL/GenBank/DDBJ whole genome shotgun (WGS) entry which is preliminary data.</text>
</comment>
<sequence>MVSLSEGAIVAMCTTDVADDEEVKPVLQVADIRLVNTQNAMSSSERYRLLLSDGVHLQQGMLATQHNDLVKSGRLQKGSLLQLFKFVCNKIQHRMIIIIVELEVLQETCPLIGEPKQYIPPDAPVSSSGGHAEVIPGHAQHGNSHATGPASTYRPSEPVRLPQPKMETGAQMPSYGRSSAINPDTGRYGVNNGAPLHPQSEMSAAVSSNASVGGTYGGFNNAQTNVSRAPPNSNTSVGGTYGGFNNAQTNISRGPTSNYARPQQPMHQQPPSMYMNRGPIAKNEAPPRILPIASLNLFQGRWTIKARVTAKSELRHYNNPRGDGKVFSFDLLDSEGGEIRATCFNAVADQFYDVVEVGKVYMISKGTLKPAQKNFNHLPNDIEITLDMTSVVQPCYDDDNKIPRLQFHFRPISDIEGIDNNSILDTIGVVTSISPTATIMKKNGTETQKRSLQLRDMSGRSVEFTMWGNFCNADGQTLQNLCDSGNFPILAVKAGRVSEFNGKNLGTISSTQLFVEPDNPEARELKVWFDREGRNLPAVSISREMSNSSRTDVRKMISQIKDEKLGTSDKPDWITVCATLSFMKMDNFCYMACPIQIGDRQCNKKVVNNGDGKWRCDRCDQSVDECDYRYILQFQIQDHTGLTWVTAFQECGEELLGMSAKDLFDLKYDKQDDDKFQETVRAALFQKYIFKLKVKEEIFSDEARVKSTVVKAERVNFAAESKFLSDMMHKIKTGDSGIHAKAENITPNVNANRSGISHVGVGQAASSNVNYRVTPSSSGIEMGGFNSNTSQYGNQYSGGYGGAGASGMYATCTSCGGTGHSSTNCPSIINGPGQPLGGMMNQGVSGPNTGSSIGPCYKCQQVGHFARDCPGLSSVPPAYGSSNVTPGRYGGVQRQHVGGF</sequence>
<keyword evidence="9" id="KW-0233">DNA recombination</keyword>
<keyword evidence="17" id="KW-1185">Reference proteome</keyword>
<dbReference type="GO" id="GO:0043047">
    <property type="term" value="F:single-stranded telomeric DNA binding"/>
    <property type="evidence" value="ECO:0007669"/>
    <property type="project" value="TreeGrafter"/>
</dbReference>
<dbReference type="GO" id="GO:0006260">
    <property type="term" value="P:DNA replication"/>
    <property type="evidence" value="ECO:0007669"/>
    <property type="project" value="UniProtKB-KW"/>
</dbReference>
<dbReference type="Gene3D" id="4.10.60.10">
    <property type="entry name" value="Zinc finger, CCHC-type"/>
    <property type="match status" value="1"/>
</dbReference>
<comment type="subcellular location">
    <subcellularLocation>
        <location evidence="1 13">Nucleus</location>
    </subcellularLocation>
</comment>
<dbReference type="Pfam" id="PF04057">
    <property type="entry name" value="Rep-A_N"/>
    <property type="match status" value="1"/>
</dbReference>
<dbReference type="GO" id="GO:0000724">
    <property type="term" value="P:double-strand break repair via homologous recombination"/>
    <property type="evidence" value="ECO:0007669"/>
    <property type="project" value="TreeGrafter"/>
</dbReference>
<keyword evidence="7 13" id="KW-0862">Zinc</keyword>
<reference evidence="16" key="1">
    <citation type="submission" date="2024-03" db="EMBL/GenBank/DDBJ databases">
        <title>WGS assembly of Saponaria officinalis var. Norfolk2.</title>
        <authorList>
            <person name="Jenkins J."/>
            <person name="Shu S."/>
            <person name="Grimwood J."/>
            <person name="Barry K."/>
            <person name="Goodstein D."/>
            <person name="Schmutz J."/>
            <person name="Leebens-Mack J."/>
            <person name="Osbourn A."/>
        </authorList>
    </citation>
    <scope>NUCLEOTIDE SEQUENCE [LARGE SCALE GENOMIC DNA]</scope>
    <source>
        <strain evidence="16">JIC</strain>
    </source>
</reference>
<evidence type="ECO:0000256" key="10">
    <source>
        <dbReference type="ARBA" id="ARBA00023204"/>
    </source>
</evidence>
<evidence type="ECO:0000256" key="3">
    <source>
        <dbReference type="ARBA" id="ARBA00022705"/>
    </source>
</evidence>
<comment type="subunit">
    <text evidence="13">Heterotrimer of RPA1, RPA2 and RPA3 (canonical replication protein A complex).</text>
</comment>
<dbReference type="CDD" id="cd04477">
    <property type="entry name" value="RPA1N"/>
    <property type="match status" value="1"/>
</dbReference>
<comment type="similarity">
    <text evidence="2 13">Belongs to the replication factor A protein 1 family.</text>
</comment>
<evidence type="ECO:0000313" key="16">
    <source>
        <dbReference type="EMBL" id="KAK9716124.1"/>
    </source>
</evidence>
<dbReference type="GO" id="GO:0007140">
    <property type="term" value="P:male meiotic nuclear division"/>
    <property type="evidence" value="ECO:0007669"/>
    <property type="project" value="UniProtKB-ARBA"/>
</dbReference>
<evidence type="ECO:0000259" key="15">
    <source>
        <dbReference type="PROSITE" id="PS50158"/>
    </source>
</evidence>
<dbReference type="SUPFAM" id="SSF57756">
    <property type="entry name" value="Retrovirus zinc finger-like domains"/>
    <property type="match status" value="1"/>
</dbReference>
<dbReference type="GO" id="GO:0008270">
    <property type="term" value="F:zinc ion binding"/>
    <property type="evidence" value="ECO:0007669"/>
    <property type="project" value="UniProtKB-KW"/>
</dbReference>
<gene>
    <name evidence="16" type="ORF">RND81_06G212600</name>
</gene>
<evidence type="ECO:0000256" key="11">
    <source>
        <dbReference type="ARBA" id="ARBA00023242"/>
    </source>
</evidence>
<dbReference type="SUPFAM" id="SSF50249">
    <property type="entry name" value="Nucleic acid-binding proteins"/>
    <property type="match status" value="4"/>
</dbReference>
<dbReference type="Pfam" id="PF01336">
    <property type="entry name" value="tRNA_anti-codon"/>
    <property type="match status" value="1"/>
</dbReference>
<dbReference type="Gene3D" id="2.40.50.140">
    <property type="entry name" value="Nucleic acid-binding proteins"/>
    <property type="match status" value="4"/>
</dbReference>
<dbReference type="PANTHER" id="PTHR23273:SF4">
    <property type="entry name" value="REPLICATION PROTEIN A OB DOMAIN-CONTAINING PROTEIN"/>
    <property type="match status" value="1"/>
</dbReference>
<dbReference type="Pfam" id="PF16900">
    <property type="entry name" value="REPA_OB_2"/>
    <property type="match status" value="1"/>
</dbReference>
<evidence type="ECO:0000256" key="7">
    <source>
        <dbReference type="ARBA" id="ARBA00022833"/>
    </source>
</evidence>
<feature type="compositionally biased region" description="Polar residues" evidence="14">
    <location>
        <begin position="141"/>
        <end position="154"/>
    </location>
</feature>
<keyword evidence="6 12" id="KW-0863">Zinc-finger</keyword>
<dbReference type="InterPro" id="IPR004591">
    <property type="entry name" value="Rfa1"/>
</dbReference>
<keyword evidence="11 13" id="KW-0539">Nucleus</keyword>
<dbReference type="InterPro" id="IPR047192">
    <property type="entry name" value="Euk_RPA1_DBD_C"/>
</dbReference>
<protein>
    <recommendedName>
        <fullName evidence="13">Replication protein A subunit</fullName>
    </recommendedName>
</protein>
<keyword evidence="4 13" id="KW-0479">Metal-binding</keyword>
<proteinExistence type="inferred from homology"/>
<dbReference type="InterPro" id="IPR001878">
    <property type="entry name" value="Znf_CCHC"/>
</dbReference>
<dbReference type="InterPro" id="IPR012340">
    <property type="entry name" value="NA-bd_OB-fold"/>
</dbReference>
<dbReference type="CDD" id="cd04476">
    <property type="entry name" value="RPA1_DBD_C"/>
    <property type="match status" value="1"/>
</dbReference>
<feature type="domain" description="CCHC-type" evidence="15">
    <location>
        <begin position="812"/>
        <end position="827"/>
    </location>
</feature>
<evidence type="ECO:0000256" key="4">
    <source>
        <dbReference type="ARBA" id="ARBA00022723"/>
    </source>
</evidence>
<dbReference type="SMART" id="SM00343">
    <property type="entry name" value="ZnF_C2HC"/>
    <property type="match status" value="2"/>
</dbReference>
<keyword evidence="3 13" id="KW-0235">DNA replication</keyword>
<comment type="function">
    <text evidence="13">Component of the replication protein A complex (RPA) required for DNA recombination, repair and replication. The activity of RPA is mediated by single-stranded DNA binding and protein interactions. Probably involved in repair of double-strand DNA breaks (DSBs) induced by genotoxic stresses.</text>
</comment>
<dbReference type="FunFam" id="2.40.50.140:FF:000117">
    <property type="entry name" value="Replication protein A subunit"/>
    <property type="match status" value="1"/>
</dbReference>
<dbReference type="GO" id="GO:0003684">
    <property type="term" value="F:damaged DNA binding"/>
    <property type="evidence" value="ECO:0007669"/>
    <property type="project" value="TreeGrafter"/>
</dbReference>
<dbReference type="AlphaFoldDB" id="A0AAW1K903"/>
<dbReference type="InterPro" id="IPR036875">
    <property type="entry name" value="Znf_CCHC_sf"/>
</dbReference>
<evidence type="ECO:0000256" key="12">
    <source>
        <dbReference type="PROSITE-ProRule" id="PRU00047"/>
    </source>
</evidence>
<dbReference type="FunFam" id="2.40.50.140:FF:000041">
    <property type="entry name" value="Replication protein A subunit"/>
    <property type="match status" value="1"/>
</dbReference>
<dbReference type="EMBL" id="JBDFQZ010000006">
    <property type="protein sequence ID" value="KAK9716124.1"/>
    <property type="molecule type" value="Genomic_DNA"/>
</dbReference>
<organism evidence="16 17">
    <name type="scientific">Saponaria officinalis</name>
    <name type="common">Common soapwort</name>
    <name type="synonym">Lychnis saponaria</name>
    <dbReference type="NCBI Taxonomy" id="3572"/>
    <lineage>
        <taxon>Eukaryota</taxon>
        <taxon>Viridiplantae</taxon>
        <taxon>Streptophyta</taxon>
        <taxon>Embryophyta</taxon>
        <taxon>Tracheophyta</taxon>
        <taxon>Spermatophyta</taxon>
        <taxon>Magnoliopsida</taxon>
        <taxon>eudicotyledons</taxon>
        <taxon>Gunneridae</taxon>
        <taxon>Pentapetalae</taxon>
        <taxon>Caryophyllales</taxon>
        <taxon>Caryophyllaceae</taxon>
        <taxon>Caryophylleae</taxon>
        <taxon>Saponaria</taxon>
    </lineage>
</organism>
<dbReference type="Pfam" id="PF00098">
    <property type="entry name" value="zf-CCHC"/>
    <property type="match status" value="1"/>
</dbReference>
<dbReference type="GO" id="GO:0007004">
    <property type="term" value="P:telomere maintenance via telomerase"/>
    <property type="evidence" value="ECO:0007669"/>
    <property type="project" value="TreeGrafter"/>
</dbReference>
<keyword evidence="5" id="KW-0227">DNA damage</keyword>
<dbReference type="CDD" id="cd04474">
    <property type="entry name" value="RPA1_DBD_A"/>
    <property type="match status" value="1"/>
</dbReference>
<evidence type="ECO:0000313" key="17">
    <source>
        <dbReference type="Proteomes" id="UP001443914"/>
    </source>
</evidence>
<name>A0AAW1K903_SAPOF</name>
<dbReference type="CDD" id="cd04475">
    <property type="entry name" value="RPA1_DBD_B"/>
    <property type="match status" value="1"/>
</dbReference>
<evidence type="ECO:0000256" key="2">
    <source>
        <dbReference type="ARBA" id="ARBA00005690"/>
    </source>
</evidence>
<dbReference type="InterPro" id="IPR013955">
    <property type="entry name" value="Rep_factor-A_C"/>
</dbReference>
<dbReference type="InterPro" id="IPR031657">
    <property type="entry name" value="REPA_OB_2"/>
</dbReference>
<keyword evidence="10" id="KW-0234">DNA repair</keyword>
<keyword evidence="8 13" id="KW-0238">DNA-binding</keyword>
<feature type="region of interest" description="Disordered" evidence="14">
    <location>
        <begin position="124"/>
        <end position="180"/>
    </location>
</feature>
<evidence type="ECO:0000256" key="6">
    <source>
        <dbReference type="ARBA" id="ARBA00022771"/>
    </source>
</evidence>
<dbReference type="GO" id="GO:0006289">
    <property type="term" value="P:nucleotide-excision repair"/>
    <property type="evidence" value="ECO:0007669"/>
    <property type="project" value="TreeGrafter"/>
</dbReference>
<dbReference type="Proteomes" id="UP001443914">
    <property type="component" value="Unassembled WGS sequence"/>
</dbReference>
<feature type="domain" description="CCHC-type" evidence="15">
    <location>
        <begin position="856"/>
        <end position="870"/>
    </location>
</feature>
<dbReference type="NCBIfam" id="TIGR00617">
    <property type="entry name" value="rpa1"/>
    <property type="match status" value="1"/>
</dbReference>